<gene>
    <name evidence="9" type="primary">SPBC530.05</name>
    <name evidence="9" type="ORF">CTA1_9740</name>
</gene>
<evidence type="ECO:0000256" key="2">
    <source>
        <dbReference type="ARBA" id="ARBA00022723"/>
    </source>
</evidence>
<keyword evidence="6" id="KW-0539">Nucleus</keyword>
<keyword evidence="4" id="KW-0238">DNA-binding</keyword>
<dbReference type="InterPro" id="IPR007219">
    <property type="entry name" value="XnlR_reg_dom"/>
</dbReference>
<evidence type="ECO:0000256" key="6">
    <source>
        <dbReference type="ARBA" id="ARBA00023242"/>
    </source>
</evidence>
<accession>A0A4U6XCV8</accession>
<evidence type="ECO:0000313" key="9">
    <source>
        <dbReference type="EMBL" id="TKW53588.1"/>
    </source>
</evidence>
<name>A0A4U6XCV8_9PEZI</name>
<dbReference type="CDD" id="cd00067">
    <property type="entry name" value="GAL4"/>
    <property type="match status" value="1"/>
</dbReference>
<dbReference type="STRING" id="1306861.A0A4U6XCV8"/>
<dbReference type="InterPro" id="IPR050987">
    <property type="entry name" value="AtrR-like"/>
</dbReference>
<evidence type="ECO:0000256" key="1">
    <source>
        <dbReference type="ARBA" id="ARBA00004123"/>
    </source>
</evidence>
<evidence type="ECO:0000256" key="4">
    <source>
        <dbReference type="ARBA" id="ARBA00023125"/>
    </source>
</evidence>
<protein>
    <submittedName>
        <fullName evidence="9">Putative transcriptional regulatory protein</fullName>
    </submittedName>
</protein>
<evidence type="ECO:0000256" key="7">
    <source>
        <dbReference type="SAM" id="MobiDB-lite"/>
    </source>
</evidence>
<dbReference type="GO" id="GO:0005634">
    <property type="term" value="C:nucleus"/>
    <property type="evidence" value="ECO:0007669"/>
    <property type="project" value="UniProtKB-SubCell"/>
</dbReference>
<reference evidence="9 10" key="1">
    <citation type="journal article" date="2019" name="PLoS ONE">
        <title>Comparative genome analysis indicates high evolutionary potential of pathogenicity genes in Colletotrichum tanaceti.</title>
        <authorList>
            <person name="Lelwala R.V."/>
            <person name="Korhonen P.K."/>
            <person name="Young N.D."/>
            <person name="Scott J.B."/>
            <person name="Ades P.A."/>
            <person name="Gasser R.B."/>
            <person name="Taylor P.W.J."/>
        </authorList>
    </citation>
    <scope>NUCLEOTIDE SEQUENCE [LARGE SCALE GENOMIC DNA]</scope>
    <source>
        <strain evidence="9">BRIP57314</strain>
    </source>
</reference>
<dbReference type="Proteomes" id="UP000310108">
    <property type="component" value="Unassembled WGS sequence"/>
</dbReference>
<dbReference type="Pfam" id="PF04082">
    <property type="entry name" value="Fungal_trans"/>
    <property type="match status" value="1"/>
</dbReference>
<evidence type="ECO:0000259" key="8">
    <source>
        <dbReference type="PROSITE" id="PS50048"/>
    </source>
</evidence>
<dbReference type="InterPro" id="IPR036864">
    <property type="entry name" value="Zn2-C6_fun-type_DNA-bd_sf"/>
</dbReference>
<comment type="caution">
    <text evidence="9">The sequence shown here is derived from an EMBL/GenBank/DDBJ whole genome shotgun (WGS) entry which is preliminary data.</text>
</comment>
<proteinExistence type="predicted"/>
<keyword evidence="3" id="KW-0805">Transcription regulation</keyword>
<keyword evidence="2" id="KW-0479">Metal-binding</keyword>
<dbReference type="Gene3D" id="4.10.240.10">
    <property type="entry name" value="Zn(2)-C6 fungal-type DNA-binding domain"/>
    <property type="match status" value="1"/>
</dbReference>
<dbReference type="PROSITE" id="PS50048">
    <property type="entry name" value="ZN2_CY6_FUNGAL_2"/>
    <property type="match status" value="1"/>
</dbReference>
<dbReference type="GO" id="GO:0006351">
    <property type="term" value="P:DNA-templated transcription"/>
    <property type="evidence" value="ECO:0007669"/>
    <property type="project" value="InterPro"/>
</dbReference>
<dbReference type="SMART" id="SM00066">
    <property type="entry name" value="GAL4"/>
    <property type="match status" value="1"/>
</dbReference>
<sequence length="545" mass="60742">MPQTGQIMNAKRQRQACDLCYRRKFKCDGAAPQCSQCRVYDSECTYVAPRRKRAKRPVPADNNSQSLSRAAPGAGIGNSDIGLGQMPKSGWVSERITLDDQGRQLELPPSRIVYPLVDTFLGSVNCVLPLYDDAVLLEAVRLWYSMPSCRTRTTWASINVVMALAHCCDQGLSEQSELFVAESVGKAQSVLTDLIMGDLRLDSLQVILGLVLSFQRMPNMRPAAVLISTAFRLIHEMGIHRREGYEGISNAEALQRRRVFWVAYILDRDISMRTRQPPVHQDANIDLDLPPPVYSSTDRAGFVDAGDGRTHFNVFRSRAQLARIQGQVHECIFSVQGRSRPAGEASLEIARLRGLLVRWRAQIPATLGAEALMRTRGGTVLPKALCTLYATSLSLLGQLTRVNAIEFDWVNRLLRHARNVRAGLPSVPPASLEGWDALVEESRSFVMLFLSIPQKHIAFGRLYCCSLISGLMFLSANCIGKSDQAHYESDQQLRLQAKGFIDEFSQLSRHDGILAAQKAYAELDWHVLDVSRMEHVTIQSLGYGI</sequence>
<feature type="domain" description="Zn(2)-C6 fungal-type" evidence="8">
    <location>
        <begin position="16"/>
        <end position="46"/>
    </location>
</feature>
<dbReference type="PANTHER" id="PTHR46910:SF37">
    <property type="entry name" value="ZN(II)2CYS6 TRANSCRIPTION FACTOR (EUROFUNG)"/>
    <property type="match status" value="1"/>
</dbReference>
<organism evidence="9 10">
    <name type="scientific">Colletotrichum tanaceti</name>
    <dbReference type="NCBI Taxonomy" id="1306861"/>
    <lineage>
        <taxon>Eukaryota</taxon>
        <taxon>Fungi</taxon>
        <taxon>Dikarya</taxon>
        <taxon>Ascomycota</taxon>
        <taxon>Pezizomycotina</taxon>
        <taxon>Sordariomycetes</taxon>
        <taxon>Hypocreomycetidae</taxon>
        <taxon>Glomerellales</taxon>
        <taxon>Glomerellaceae</taxon>
        <taxon>Colletotrichum</taxon>
        <taxon>Colletotrichum destructivum species complex</taxon>
    </lineage>
</organism>
<dbReference type="PANTHER" id="PTHR46910">
    <property type="entry name" value="TRANSCRIPTION FACTOR PDR1"/>
    <property type="match status" value="1"/>
</dbReference>
<dbReference type="GO" id="GO:0000981">
    <property type="term" value="F:DNA-binding transcription factor activity, RNA polymerase II-specific"/>
    <property type="evidence" value="ECO:0007669"/>
    <property type="project" value="InterPro"/>
</dbReference>
<dbReference type="EMBL" id="PJEX01000179">
    <property type="protein sequence ID" value="TKW53588.1"/>
    <property type="molecule type" value="Genomic_DNA"/>
</dbReference>
<evidence type="ECO:0000256" key="5">
    <source>
        <dbReference type="ARBA" id="ARBA00023163"/>
    </source>
</evidence>
<dbReference type="InterPro" id="IPR001138">
    <property type="entry name" value="Zn2Cys6_DnaBD"/>
</dbReference>
<evidence type="ECO:0000313" key="10">
    <source>
        <dbReference type="Proteomes" id="UP000310108"/>
    </source>
</evidence>
<keyword evidence="5" id="KW-0804">Transcription</keyword>
<dbReference type="SUPFAM" id="SSF57701">
    <property type="entry name" value="Zn2/Cys6 DNA-binding domain"/>
    <property type="match status" value="1"/>
</dbReference>
<evidence type="ECO:0000256" key="3">
    <source>
        <dbReference type="ARBA" id="ARBA00023015"/>
    </source>
</evidence>
<dbReference type="SMART" id="SM00906">
    <property type="entry name" value="Fungal_trans"/>
    <property type="match status" value="1"/>
</dbReference>
<feature type="region of interest" description="Disordered" evidence="7">
    <location>
        <begin position="51"/>
        <end position="74"/>
    </location>
</feature>
<dbReference type="GO" id="GO:0003677">
    <property type="term" value="F:DNA binding"/>
    <property type="evidence" value="ECO:0007669"/>
    <property type="project" value="UniProtKB-KW"/>
</dbReference>
<comment type="subcellular location">
    <subcellularLocation>
        <location evidence="1">Nucleus</location>
    </subcellularLocation>
</comment>
<dbReference type="GO" id="GO:0008270">
    <property type="term" value="F:zinc ion binding"/>
    <property type="evidence" value="ECO:0007669"/>
    <property type="project" value="InterPro"/>
</dbReference>
<keyword evidence="10" id="KW-1185">Reference proteome</keyword>
<dbReference type="Pfam" id="PF00172">
    <property type="entry name" value="Zn_clus"/>
    <property type="match status" value="1"/>
</dbReference>
<dbReference type="AlphaFoldDB" id="A0A4U6XCV8"/>
<dbReference type="CDD" id="cd12148">
    <property type="entry name" value="fungal_TF_MHR"/>
    <property type="match status" value="1"/>
</dbReference>